<evidence type="ECO:0000259" key="2">
    <source>
        <dbReference type="PROSITE" id="PS50191"/>
    </source>
</evidence>
<sequence>MAQNDPSKISGEILEKAKKELNEDPQTRLIEVKNLAKRLQKVPGKKPRLDYPFLIKFLRARKFEQERAFQLVKSYYDVRRTQKDIFDDLKPSRVKHILDAGVIEVLPGTDADGATVIVLRVGRISLQDDAVYVLKITGLMEKFSKEEIQVNGIHIINNMEGITMKHASHIGPSVAKTIASVIQNVVPMRFKRLDYVNEPSFFDLIFGLIKQFLKEKILKRV</sequence>
<dbReference type="PRINTS" id="PR00180">
    <property type="entry name" value="CRETINALDHBP"/>
</dbReference>
<dbReference type="Gene3D" id="3.40.525.10">
    <property type="entry name" value="CRAL-TRIO lipid binding domain"/>
    <property type="match status" value="1"/>
</dbReference>
<dbReference type="GO" id="GO:1902936">
    <property type="term" value="F:phosphatidylinositol bisphosphate binding"/>
    <property type="evidence" value="ECO:0007669"/>
    <property type="project" value="TreeGrafter"/>
</dbReference>
<evidence type="ECO:0000313" key="3">
    <source>
        <dbReference type="EMBL" id="RUS73396.1"/>
    </source>
</evidence>
<reference evidence="3 4" key="1">
    <citation type="submission" date="2019-01" db="EMBL/GenBank/DDBJ databases">
        <title>A draft genome assembly of the solar-powered sea slug Elysia chlorotica.</title>
        <authorList>
            <person name="Cai H."/>
            <person name="Li Q."/>
            <person name="Fang X."/>
            <person name="Li J."/>
            <person name="Curtis N.E."/>
            <person name="Altenburger A."/>
            <person name="Shibata T."/>
            <person name="Feng M."/>
            <person name="Maeda T."/>
            <person name="Schwartz J.A."/>
            <person name="Shigenobu S."/>
            <person name="Lundholm N."/>
            <person name="Nishiyama T."/>
            <person name="Yang H."/>
            <person name="Hasebe M."/>
            <person name="Li S."/>
            <person name="Pierce S.K."/>
            <person name="Wang J."/>
        </authorList>
    </citation>
    <scope>NUCLEOTIDE SEQUENCE [LARGE SCALE GENOMIC DNA]</scope>
    <source>
        <strain evidence="3">EC2010</strain>
        <tissue evidence="3">Whole organism of an adult</tissue>
    </source>
</reference>
<dbReference type="PANTHER" id="PTHR10174:SF130">
    <property type="entry name" value="ALPHA-TOCOPHEROL TRANSFER PROTEIN-LIKE"/>
    <property type="match status" value="1"/>
</dbReference>
<dbReference type="Pfam" id="PF00650">
    <property type="entry name" value="CRAL_TRIO"/>
    <property type="match status" value="1"/>
</dbReference>
<gene>
    <name evidence="3" type="ORF">EGW08_018835</name>
</gene>
<dbReference type="GO" id="GO:0016020">
    <property type="term" value="C:membrane"/>
    <property type="evidence" value="ECO:0007669"/>
    <property type="project" value="TreeGrafter"/>
</dbReference>
<protein>
    <recommendedName>
        <fullName evidence="2">CRAL-TRIO domain-containing protein</fullName>
    </recommendedName>
</protein>
<proteinExistence type="predicted"/>
<evidence type="ECO:0000256" key="1">
    <source>
        <dbReference type="SAM" id="MobiDB-lite"/>
    </source>
</evidence>
<dbReference type="OrthoDB" id="75724at2759"/>
<dbReference type="SUPFAM" id="SSF52087">
    <property type="entry name" value="CRAL/TRIO domain"/>
    <property type="match status" value="1"/>
</dbReference>
<evidence type="ECO:0000313" key="4">
    <source>
        <dbReference type="Proteomes" id="UP000271974"/>
    </source>
</evidence>
<dbReference type="Proteomes" id="UP000271974">
    <property type="component" value="Unassembled WGS sequence"/>
</dbReference>
<dbReference type="Gene3D" id="1.10.8.20">
    <property type="entry name" value="N-terminal domain of phosphatidylinositol transfer protein sec14p"/>
    <property type="match status" value="1"/>
</dbReference>
<keyword evidence="4" id="KW-1185">Reference proteome</keyword>
<feature type="region of interest" description="Disordered" evidence="1">
    <location>
        <begin position="1"/>
        <end position="20"/>
    </location>
</feature>
<comment type="caution">
    <text evidence="3">The sequence shown here is derived from an EMBL/GenBank/DDBJ whole genome shotgun (WGS) entry which is preliminary data.</text>
</comment>
<dbReference type="InterPro" id="IPR001251">
    <property type="entry name" value="CRAL-TRIO_dom"/>
</dbReference>
<dbReference type="InterPro" id="IPR036273">
    <property type="entry name" value="CRAL/TRIO_N_dom_sf"/>
</dbReference>
<dbReference type="CDD" id="cd00170">
    <property type="entry name" value="SEC14"/>
    <property type="match status" value="1"/>
</dbReference>
<dbReference type="AlphaFoldDB" id="A0A433SVX1"/>
<dbReference type="PROSITE" id="PS50191">
    <property type="entry name" value="CRAL_TRIO"/>
    <property type="match status" value="1"/>
</dbReference>
<feature type="domain" description="CRAL-TRIO" evidence="2">
    <location>
        <begin position="90"/>
        <end position="221"/>
    </location>
</feature>
<dbReference type="InterPro" id="IPR036865">
    <property type="entry name" value="CRAL-TRIO_dom_sf"/>
</dbReference>
<dbReference type="EMBL" id="RQTK01000941">
    <property type="protein sequence ID" value="RUS73396.1"/>
    <property type="molecule type" value="Genomic_DNA"/>
</dbReference>
<dbReference type="SUPFAM" id="SSF46938">
    <property type="entry name" value="CRAL/TRIO N-terminal domain"/>
    <property type="match status" value="1"/>
</dbReference>
<dbReference type="STRING" id="188477.A0A433SVX1"/>
<dbReference type="SMART" id="SM01100">
    <property type="entry name" value="CRAL_TRIO_N"/>
    <property type="match status" value="1"/>
</dbReference>
<name>A0A433SVX1_ELYCH</name>
<dbReference type="PANTHER" id="PTHR10174">
    <property type="entry name" value="ALPHA-TOCOPHEROL TRANSFER PROTEIN-RELATED"/>
    <property type="match status" value="1"/>
</dbReference>
<organism evidence="3 4">
    <name type="scientific">Elysia chlorotica</name>
    <name type="common">Eastern emerald elysia</name>
    <name type="synonym">Sea slug</name>
    <dbReference type="NCBI Taxonomy" id="188477"/>
    <lineage>
        <taxon>Eukaryota</taxon>
        <taxon>Metazoa</taxon>
        <taxon>Spiralia</taxon>
        <taxon>Lophotrochozoa</taxon>
        <taxon>Mollusca</taxon>
        <taxon>Gastropoda</taxon>
        <taxon>Heterobranchia</taxon>
        <taxon>Euthyneura</taxon>
        <taxon>Panpulmonata</taxon>
        <taxon>Sacoglossa</taxon>
        <taxon>Placobranchoidea</taxon>
        <taxon>Plakobranchidae</taxon>
        <taxon>Elysia</taxon>
    </lineage>
</organism>
<accession>A0A433SVX1</accession>
<dbReference type="InterPro" id="IPR011074">
    <property type="entry name" value="CRAL/TRIO_N_dom"/>
</dbReference>